<evidence type="ECO:0000259" key="3">
    <source>
        <dbReference type="PROSITE" id="PS50158"/>
    </source>
</evidence>
<evidence type="ECO:0000256" key="2">
    <source>
        <dbReference type="SAM" id="MobiDB-lite"/>
    </source>
</evidence>
<dbReference type="SUPFAM" id="SSF57756">
    <property type="entry name" value="Retrovirus zinc finger-like domains"/>
    <property type="match status" value="1"/>
</dbReference>
<gene>
    <name evidence="4" type="ORF">Tci_668638</name>
</gene>
<comment type="caution">
    <text evidence="4">The sequence shown here is derived from an EMBL/GenBank/DDBJ whole genome shotgun (WGS) entry which is preliminary data.</text>
</comment>
<keyword evidence="1" id="KW-0863">Zinc-finger</keyword>
<organism evidence="4">
    <name type="scientific">Tanacetum cinerariifolium</name>
    <name type="common">Dalmatian daisy</name>
    <name type="synonym">Chrysanthemum cinerariifolium</name>
    <dbReference type="NCBI Taxonomy" id="118510"/>
    <lineage>
        <taxon>Eukaryota</taxon>
        <taxon>Viridiplantae</taxon>
        <taxon>Streptophyta</taxon>
        <taxon>Embryophyta</taxon>
        <taxon>Tracheophyta</taxon>
        <taxon>Spermatophyta</taxon>
        <taxon>Magnoliopsida</taxon>
        <taxon>eudicotyledons</taxon>
        <taxon>Gunneridae</taxon>
        <taxon>Pentapetalae</taxon>
        <taxon>asterids</taxon>
        <taxon>campanulids</taxon>
        <taxon>Asterales</taxon>
        <taxon>Asteraceae</taxon>
        <taxon>Asteroideae</taxon>
        <taxon>Anthemideae</taxon>
        <taxon>Anthemidinae</taxon>
        <taxon>Tanacetum</taxon>
    </lineage>
</organism>
<evidence type="ECO:0000313" key="4">
    <source>
        <dbReference type="EMBL" id="GFA96666.1"/>
    </source>
</evidence>
<dbReference type="AlphaFoldDB" id="A0A699KIJ1"/>
<dbReference type="EMBL" id="BKCJ010523801">
    <property type="protein sequence ID" value="GFA96666.1"/>
    <property type="molecule type" value="Genomic_DNA"/>
</dbReference>
<feature type="domain" description="CCHC-type" evidence="3">
    <location>
        <begin position="108"/>
        <end position="124"/>
    </location>
</feature>
<reference evidence="4" key="1">
    <citation type="journal article" date="2019" name="Sci. Rep.">
        <title>Draft genome of Tanacetum cinerariifolium, the natural source of mosquito coil.</title>
        <authorList>
            <person name="Yamashiro T."/>
            <person name="Shiraishi A."/>
            <person name="Satake H."/>
            <person name="Nakayama K."/>
        </authorList>
    </citation>
    <scope>NUCLEOTIDE SEQUENCE</scope>
</reference>
<proteinExistence type="predicted"/>
<sequence>MDQDSTHIVGASKVLMLRTGKFEIRRMRIEQYFQMMDYVLWEVIENGAALPKTQVVEGFKILNKADLNTMSMDDLYNNLRARRFLKRTGRKLTVNGNEIISFDKSNVKCYNCHKRGYFARECRSPRNQDNKHKETLRRSVHVETSASIALVSCDGLGRYDWSDQAEEGPNYALMAFLCLNSYSKVRYENYNAVPPPYTGNFMPPTHDLFFTCLDEFANKPVAENNKSSEEETKAVKKNNDAPTIEEWVSDNKEENVTQPKIEK</sequence>
<dbReference type="GO" id="GO:0008270">
    <property type="term" value="F:zinc ion binding"/>
    <property type="evidence" value="ECO:0007669"/>
    <property type="project" value="UniProtKB-KW"/>
</dbReference>
<feature type="compositionally biased region" description="Basic and acidic residues" evidence="2">
    <location>
        <begin position="249"/>
        <end position="263"/>
    </location>
</feature>
<dbReference type="GO" id="GO:0003676">
    <property type="term" value="F:nucleic acid binding"/>
    <property type="evidence" value="ECO:0007669"/>
    <property type="project" value="InterPro"/>
</dbReference>
<dbReference type="Gene3D" id="4.10.60.10">
    <property type="entry name" value="Zinc finger, CCHC-type"/>
    <property type="match status" value="1"/>
</dbReference>
<protein>
    <recommendedName>
        <fullName evidence="3">CCHC-type domain-containing protein</fullName>
    </recommendedName>
</protein>
<accession>A0A699KIJ1</accession>
<feature type="compositionally biased region" description="Basic and acidic residues" evidence="2">
    <location>
        <begin position="226"/>
        <end position="239"/>
    </location>
</feature>
<dbReference type="PROSITE" id="PS50158">
    <property type="entry name" value="ZF_CCHC"/>
    <property type="match status" value="1"/>
</dbReference>
<feature type="region of interest" description="Disordered" evidence="2">
    <location>
        <begin position="222"/>
        <end position="263"/>
    </location>
</feature>
<keyword evidence="1" id="KW-0862">Zinc</keyword>
<name>A0A699KIJ1_TANCI</name>
<dbReference type="InterPro" id="IPR036875">
    <property type="entry name" value="Znf_CCHC_sf"/>
</dbReference>
<dbReference type="InterPro" id="IPR001878">
    <property type="entry name" value="Znf_CCHC"/>
</dbReference>
<evidence type="ECO:0000256" key="1">
    <source>
        <dbReference type="PROSITE-ProRule" id="PRU00047"/>
    </source>
</evidence>
<keyword evidence="1" id="KW-0479">Metal-binding</keyword>